<dbReference type="SMART" id="SM00422">
    <property type="entry name" value="HTH_MERR"/>
    <property type="match status" value="1"/>
</dbReference>
<dbReference type="PANTHER" id="PTHR30204">
    <property type="entry name" value="REDOX-CYCLING DRUG-SENSING TRANSCRIPTIONAL ACTIVATOR SOXR"/>
    <property type="match status" value="1"/>
</dbReference>
<dbReference type="Gene3D" id="3.20.80.10">
    <property type="entry name" value="Regulatory factor, effector binding domain"/>
    <property type="match status" value="1"/>
</dbReference>
<evidence type="ECO:0000256" key="1">
    <source>
        <dbReference type="ARBA" id="ARBA00023125"/>
    </source>
</evidence>
<accession>A0A4R7ST39</accession>
<dbReference type="InterPro" id="IPR047057">
    <property type="entry name" value="MerR_fam"/>
</dbReference>
<dbReference type="AlphaFoldDB" id="A0A4R7ST39"/>
<dbReference type="SUPFAM" id="SSF46955">
    <property type="entry name" value="Putative DNA-binding domain"/>
    <property type="match status" value="1"/>
</dbReference>
<reference evidence="3 4" key="1">
    <citation type="submission" date="2019-03" db="EMBL/GenBank/DDBJ databases">
        <title>Genomic Encyclopedia of Type Strains, Phase III (KMG-III): the genomes of soil and plant-associated and newly described type strains.</title>
        <authorList>
            <person name="Whitman W."/>
        </authorList>
    </citation>
    <scope>NUCLEOTIDE SEQUENCE [LARGE SCALE GENOMIC DNA]</scope>
    <source>
        <strain evidence="3 4">VKM Ac-2575</strain>
    </source>
</reference>
<sequence>MAARDLDDELTISEFGRRAGLSHKALRLYDVSGLLAPARVDPANGFRFYSVSQLERARRISVLRQLDVPLATITEILAGTDEEGLIRLDRWWAAEQATNEARRATLEYLRDRLLRPSTPGLAPRPVLTREVPETKIATIRTDTDQQLLVGVIISSVMQIRAHLDRAGAVLTGGSWVIFHGAVTPESEAPVEVCVPFTGLVDPAGPIAIRVEPAHTEAYCTLTKDECAYPRIMLAYDLLSDWVRRAGVPTTGAVREIYHPNFPAAAGSDLAVDIAQPIEGPRK</sequence>
<comment type="caution">
    <text evidence="3">The sequence shown here is derived from an EMBL/GenBank/DDBJ whole genome shotgun (WGS) entry which is preliminary data.</text>
</comment>
<keyword evidence="4" id="KW-1185">Reference proteome</keyword>
<dbReference type="Pfam" id="PF13411">
    <property type="entry name" value="MerR_1"/>
    <property type="match status" value="1"/>
</dbReference>
<dbReference type="Proteomes" id="UP000295151">
    <property type="component" value="Unassembled WGS sequence"/>
</dbReference>
<dbReference type="OrthoDB" id="9801841at2"/>
<feature type="domain" description="HTH merR-type" evidence="2">
    <location>
        <begin position="9"/>
        <end position="79"/>
    </location>
</feature>
<name>A0A4R7ST39_9ACTN</name>
<dbReference type="RefSeq" id="WP_133985039.1">
    <property type="nucleotide sequence ID" value="NZ_SOCE01000003.1"/>
</dbReference>
<dbReference type="InterPro" id="IPR009061">
    <property type="entry name" value="DNA-bd_dom_put_sf"/>
</dbReference>
<gene>
    <name evidence="3" type="ORF">EV138_7231</name>
</gene>
<dbReference type="Pfam" id="PF06445">
    <property type="entry name" value="GyrI-like"/>
    <property type="match status" value="1"/>
</dbReference>
<dbReference type="GO" id="GO:0003700">
    <property type="term" value="F:DNA-binding transcription factor activity"/>
    <property type="evidence" value="ECO:0007669"/>
    <property type="project" value="InterPro"/>
</dbReference>
<keyword evidence="1 3" id="KW-0238">DNA-binding</keyword>
<dbReference type="Gene3D" id="1.10.1660.10">
    <property type="match status" value="1"/>
</dbReference>
<proteinExistence type="predicted"/>
<dbReference type="PROSITE" id="PS50937">
    <property type="entry name" value="HTH_MERR_2"/>
    <property type="match status" value="1"/>
</dbReference>
<dbReference type="EMBL" id="SOCE01000003">
    <property type="protein sequence ID" value="TDU82341.1"/>
    <property type="molecule type" value="Genomic_DNA"/>
</dbReference>
<protein>
    <submittedName>
        <fullName evidence="3">DNA-binding transcriptional MerR regulator</fullName>
    </submittedName>
</protein>
<evidence type="ECO:0000313" key="3">
    <source>
        <dbReference type="EMBL" id="TDU82341.1"/>
    </source>
</evidence>
<organism evidence="3 4">
    <name type="scientific">Kribbella voronezhensis</name>
    <dbReference type="NCBI Taxonomy" id="2512212"/>
    <lineage>
        <taxon>Bacteria</taxon>
        <taxon>Bacillati</taxon>
        <taxon>Actinomycetota</taxon>
        <taxon>Actinomycetes</taxon>
        <taxon>Propionibacteriales</taxon>
        <taxon>Kribbellaceae</taxon>
        <taxon>Kribbella</taxon>
    </lineage>
</organism>
<dbReference type="GO" id="GO:0003677">
    <property type="term" value="F:DNA binding"/>
    <property type="evidence" value="ECO:0007669"/>
    <property type="project" value="UniProtKB-KW"/>
</dbReference>
<dbReference type="PANTHER" id="PTHR30204:SF97">
    <property type="entry name" value="MERR FAMILY REGULATORY PROTEIN"/>
    <property type="match status" value="1"/>
</dbReference>
<dbReference type="InterPro" id="IPR011256">
    <property type="entry name" value="Reg_factor_effector_dom_sf"/>
</dbReference>
<evidence type="ECO:0000313" key="4">
    <source>
        <dbReference type="Proteomes" id="UP000295151"/>
    </source>
</evidence>
<dbReference type="InterPro" id="IPR029442">
    <property type="entry name" value="GyrI-like"/>
</dbReference>
<dbReference type="InterPro" id="IPR000551">
    <property type="entry name" value="MerR-type_HTH_dom"/>
</dbReference>
<evidence type="ECO:0000259" key="2">
    <source>
        <dbReference type="PROSITE" id="PS50937"/>
    </source>
</evidence>